<evidence type="ECO:0000256" key="1">
    <source>
        <dbReference type="SAM" id="Coils"/>
    </source>
</evidence>
<dbReference type="Proteomes" id="UP001146793">
    <property type="component" value="Unassembled WGS sequence"/>
</dbReference>
<evidence type="ECO:0000313" key="2">
    <source>
        <dbReference type="EMBL" id="KAJ3434663.1"/>
    </source>
</evidence>
<gene>
    <name evidence="2" type="ORF">M0812_01782</name>
</gene>
<accession>A0AAV7YXW9</accession>
<organism evidence="2 3">
    <name type="scientific">Anaeramoeba flamelloides</name>
    <dbReference type="NCBI Taxonomy" id="1746091"/>
    <lineage>
        <taxon>Eukaryota</taxon>
        <taxon>Metamonada</taxon>
        <taxon>Anaeramoebidae</taxon>
        <taxon>Anaeramoeba</taxon>
    </lineage>
</organism>
<dbReference type="AlphaFoldDB" id="A0AAV7YXW9"/>
<comment type="caution">
    <text evidence="2">The sequence shown here is derived from an EMBL/GenBank/DDBJ whole genome shotgun (WGS) entry which is preliminary data.</text>
</comment>
<feature type="coiled-coil region" evidence="1">
    <location>
        <begin position="52"/>
        <end position="137"/>
    </location>
</feature>
<proteinExistence type="predicted"/>
<evidence type="ECO:0000313" key="3">
    <source>
        <dbReference type="Proteomes" id="UP001146793"/>
    </source>
</evidence>
<keyword evidence="1" id="KW-0175">Coiled coil</keyword>
<name>A0AAV7YXW9_9EUKA</name>
<sequence>MNNSEEFSKNKYCLTCSKPISEEESKSSHQTHETTTLIGAIQKMSEETKPKLEEIQKSLEEKKKYLTKIKLQQEKSEEQMKIEEDLVKKTFEFLSKTLEQKKINFKQEIDEETKKKINEIKEKQKKAQERKEKLTMALTNYSKYKESTSTTNTNKIEKLEMLLQIRQLKQIVSDKNAFQIQEQEKEKKMFTVERKIDILDSFEIYGLTDKEIELTLPEELFALRRFNIKVGIHSADNPLDDDQIQLTGILEGPNDYYKKLDQWQQDVENTQYYEIKKFRFEIEGEYTFALRIGDHEYKRQSIQVQPKRYELCTWDTVNASNTSNQDYTVLNDGKTLKKANNDSYITIMRTKKTYKEGEVEVQIHIDELPQSAKSESNFHIGIAGTTCSWSSCWLQSNKSIYLSGSQLNKGDDLIIRIDFPKKKIVFEVNEKVVKNENLPYEEIYFAAAIRTVGGQVSFID</sequence>
<protein>
    <submittedName>
        <fullName evidence="2">Bonus isoform c-related</fullName>
    </submittedName>
</protein>
<reference evidence="2" key="1">
    <citation type="submission" date="2022-08" db="EMBL/GenBank/DDBJ databases">
        <title>Novel sulphate-reducing endosymbionts in the free-living metamonad Anaeramoeba.</title>
        <authorList>
            <person name="Jerlstrom-Hultqvist J."/>
            <person name="Cepicka I."/>
            <person name="Gallot-Lavallee L."/>
            <person name="Salas-Leiva D."/>
            <person name="Curtis B.A."/>
            <person name="Zahonova K."/>
            <person name="Pipaliya S."/>
            <person name="Dacks J."/>
            <person name="Roger A.J."/>
        </authorList>
    </citation>
    <scope>NUCLEOTIDE SEQUENCE</scope>
    <source>
        <strain evidence="2">Busselton2</strain>
    </source>
</reference>
<dbReference type="EMBL" id="JANTQA010000042">
    <property type="protein sequence ID" value="KAJ3434663.1"/>
    <property type="molecule type" value="Genomic_DNA"/>
</dbReference>